<evidence type="ECO:0000256" key="1">
    <source>
        <dbReference type="SAM" id="MobiDB-lite"/>
    </source>
</evidence>
<feature type="region of interest" description="Disordered" evidence="1">
    <location>
        <begin position="84"/>
        <end position="111"/>
    </location>
</feature>
<evidence type="ECO:0000313" key="3">
    <source>
        <dbReference type="Proteomes" id="UP000600026"/>
    </source>
</evidence>
<protein>
    <submittedName>
        <fullName evidence="2">Uncharacterized protein</fullName>
    </submittedName>
</protein>
<proteinExistence type="predicted"/>
<organism evidence="2 3">
    <name type="scientific">Streptomyces xanthophaeus</name>
    <dbReference type="NCBI Taxonomy" id="67385"/>
    <lineage>
        <taxon>Bacteria</taxon>
        <taxon>Bacillati</taxon>
        <taxon>Actinomycetota</taxon>
        <taxon>Actinomycetes</taxon>
        <taxon>Kitasatosporales</taxon>
        <taxon>Streptomycetaceae</taxon>
        <taxon>Streptomyces</taxon>
    </lineage>
</organism>
<comment type="caution">
    <text evidence="2">The sequence shown here is derived from an EMBL/GenBank/DDBJ whole genome shotgun (WGS) entry which is preliminary data.</text>
</comment>
<accession>A0A919LIJ0</accession>
<dbReference type="EMBL" id="BNEE01000006">
    <property type="protein sequence ID" value="GHI85534.1"/>
    <property type="molecule type" value="Genomic_DNA"/>
</dbReference>
<keyword evidence="3" id="KW-1185">Reference proteome</keyword>
<dbReference type="AlphaFoldDB" id="A0A919LIJ0"/>
<evidence type="ECO:0000313" key="2">
    <source>
        <dbReference type="EMBL" id="GHI85534.1"/>
    </source>
</evidence>
<dbReference type="Proteomes" id="UP000600026">
    <property type="component" value="Unassembled WGS sequence"/>
</dbReference>
<sequence>MKRPVRLHPRHTTCAGCRAPWDEPGAPNHRSARPPAPRPEATREARGPRTIPRQQSNVVENNGLFTLLCDLHALLTAPAHTAGPGANTTVQPTHHPATGVLAKPVPLRHPY</sequence>
<gene>
    <name evidence="2" type="ORF">Sxan_28980</name>
</gene>
<name>A0A919LIJ0_9ACTN</name>
<feature type="compositionally biased region" description="Basic residues" evidence="1">
    <location>
        <begin position="1"/>
        <end position="11"/>
    </location>
</feature>
<feature type="region of interest" description="Disordered" evidence="1">
    <location>
        <begin position="1"/>
        <end position="54"/>
    </location>
</feature>
<reference evidence="2" key="1">
    <citation type="submission" date="2020-09" db="EMBL/GenBank/DDBJ databases">
        <title>Whole genome shotgun sequence of Streptomyces xanthophaeus NBRC 12829.</title>
        <authorList>
            <person name="Komaki H."/>
            <person name="Tamura T."/>
        </authorList>
    </citation>
    <scope>NUCLEOTIDE SEQUENCE</scope>
    <source>
        <strain evidence="2">NBRC 12829</strain>
    </source>
</reference>